<evidence type="ECO:0000313" key="13">
    <source>
        <dbReference type="Proteomes" id="UP000613974"/>
    </source>
</evidence>
<evidence type="ECO:0000256" key="5">
    <source>
        <dbReference type="ARBA" id="ARBA00022692"/>
    </source>
</evidence>
<feature type="transmembrane region" description="Helical" evidence="11">
    <location>
        <begin position="146"/>
        <end position="168"/>
    </location>
</feature>
<keyword evidence="10 11" id="KW-0739">Sodium transport</keyword>
<keyword evidence="7 11" id="KW-0915">Sodium</keyword>
<dbReference type="InterPro" id="IPR023171">
    <property type="entry name" value="Na/H_antiporter_dom_sf"/>
</dbReference>
<dbReference type="Pfam" id="PF06965">
    <property type="entry name" value="Na_H_antiport_1"/>
    <property type="match status" value="1"/>
</dbReference>
<dbReference type="RefSeq" id="WP_229876563.1">
    <property type="nucleotide sequence ID" value="NZ_BMRL01000014.1"/>
</dbReference>
<keyword evidence="9 11" id="KW-0472">Membrane</keyword>
<evidence type="ECO:0000256" key="6">
    <source>
        <dbReference type="ARBA" id="ARBA00022989"/>
    </source>
</evidence>
<dbReference type="PANTHER" id="PTHR30341:SF0">
    <property type="entry name" value="NA(+)_H(+) ANTIPORTER NHAA"/>
    <property type="match status" value="1"/>
</dbReference>
<keyword evidence="8 11" id="KW-0406">Ion transport</keyword>
<keyword evidence="5 11" id="KW-0812">Transmembrane</keyword>
<feature type="transmembrane region" description="Helical" evidence="11">
    <location>
        <begin position="311"/>
        <end position="332"/>
    </location>
</feature>
<dbReference type="GeneID" id="95591620"/>
<feature type="transmembrane region" description="Helical" evidence="11">
    <location>
        <begin position="230"/>
        <end position="256"/>
    </location>
</feature>
<dbReference type="HAMAP" id="MF_01844">
    <property type="entry name" value="NhaA"/>
    <property type="match status" value="1"/>
</dbReference>
<evidence type="ECO:0000256" key="4">
    <source>
        <dbReference type="ARBA" id="ARBA00022475"/>
    </source>
</evidence>
<feature type="transmembrane region" description="Helical" evidence="11">
    <location>
        <begin position="34"/>
        <end position="51"/>
    </location>
</feature>
<feature type="transmembrane region" description="Helical" evidence="11">
    <location>
        <begin position="276"/>
        <end position="299"/>
    </location>
</feature>
<comment type="function">
    <text evidence="11">Na(+)/H(+) antiporter that extrudes sodium in exchange for external protons.</text>
</comment>
<feature type="transmembrane region" description="Helical" evidence="11">
    <location>
        <begin position="201"/>
        <end position="218"/>
    </location>
</feature>
<comment type="subcellular location">
    <subcellularLocation>
        <location evidence="1">Cell inner membrane</location>
        <topology evidence="1">Multi-pass membrane protein</topology>
    </subcellularLocation>
    <subcellularLocation>
        <location evidence="11">Cell membrane</location>
        <topology evidence="11">Multi-pass membrane protein</topology>
    </subcellularLocation>
</comment>
<comment type="caution">
    <text evidence="12">The sequence shown here is derived from an EMBL/GenBank/DDBJ whole genome shotgun (WGS) entry which is preliminary data.</text>
</comment>
<feature type="transmembrane region" description="Helical" evidence="11">
    <location>
        <begin position="114"/>
        <end position="134"/>
    </location>
</feature>
<feature type="transmembrane region" description="Helical" evidence="11">
    <location>
        <begin position="175"/>
        <end position="195"/>
    </location>
</feature>
<feature type="transmembrane region" description="Helical" evidence="11">
    <location>
        <begin position="352"/>
        <end position="373"/>
    </location>
</feature>
<accession>A0ABQ3SZ02</accession>
<evidence type="ECO:0000256" key="2">
    <source>
        <dbReference type="ARBA" id="ARBA00022448"/>
    </source>
</evidence>
<keyword evidence="13" id="KW-1185">Reference proteome</keyword>
<reference evidence="13" key="1">
    <citation type="submission" date="2023-07" db="EMBL/GenBank/DDBJ databases">
        <title>Whole genome shotgun sequence of Streptomyces nojiriensis NBRC 13794.</title>
        <authorList>
            <person name="Komaki H."/>
            <person name="Tamura T."/>
        </authorList>
    </citation>
    <scope>NUCLEOTIDE SEQUENCE [LARGE SCALE GENOMIC DNA]</scope>
    <source>
        <strain evidence="13">NBRC 13794</strain>
    </source>
</reference>
<feature type="transmembrane region" description="Helical" evidence="11">
    <location>
        <begin position="385"/>
        <end position="404"/>
    </location>
</feature>
<evidence type="ECO:0000256" key="11">
    <source>
        <dbReference type="HAMAP-Rule" id="MF_01844"/>
    </source>
</evidence>
<sequence>MATPTPTEPQRRKFLGRLSLPEHRFVADALRAETVGGVLLLVATICALVWANTPALAASYQTVSDFHIGPAAIGLDLSIQHWAADGLLAIFFFVAGIELKRELVAGDLRDRKAAALPVIAAICGMAAPALVYALVNLLGDGSLAGWAVPTATDIAFALAVLAVIGTSLPSALRAFLLTLAVVDDLFAIIIIAVFFTSDINFLALGGAVVGLALFWFLLRRGVRGWYVHVPLALVIWGLMYNSGVHATIAGVAMGLMLRCHRKEGEEQSPGEHIEHLVRPISAGLAVPLFALFSAGVSLSDEAIAQVFTRPETLGVVLGLVVGKTVGIFGGTWLAARFTKAELNEDLAWPDVFAVASLAGIGFTVSLLIGELAFTDDRTLMYEIKAAVLIGSLIAAIVACVLLKLRDRKYRALTEAEERDEDLDGIPDIYEEHNPAYHLRMAEIYDEKAAEHRRKAEAAAGSSIEGDGPA</sequence>
<protein>
    <recommendedName>
        <fullName evidence="11">Na(+)/H(+) antiporter NhaA</fullName>
    </recommendedName>
    <alternativeName>
        <fullName evidence="11">Sodium/proton antiporter NhaA</fullName>
    </alternativeName>
</protein>
<dbReference type="Proteomes" id="UP000613974">
    <property type="component" value="Unassembled WGS sequence"/>
</dbReference>
<keyword evidence="4 11" id="KW-1003">Cell membrane</keyword>
<comment type="catalytic activity">
    <reaction evidence="11">
        <text>Na(+)(in) + 2 H(+)(out) = Na(+)(out) + 2 H(+)(in)</text>
        <dbReference type="Rhea" id="RHEA:29251"/>
        <dbReference type="ChEBI" id="CHEBI:15378"/>
        <dbReference type="ChEBI" id="CHEBI:29101"/>
    </reaction>
</comment>
<evidence type="ECO:0000256" key="1">
    <source>
        <dbReference type="ARBA" id="ARBA00004429"/>
    </source>
</evidence>
<dbReference type="Gene3D" id="1.20.1530.10">
    <property type="entry name" value="Na+/H+ antiporter like domain"/>
    <property type="match status" value="1"/>
</dbReference>
<organism evidence="12 13">
    <name type="scientific">Streptomyces nojiriensis</name>
    <dbReference type="NCBI Taxonomy" id="66374"/>
    <lineage>
        <taxon>Bacteria</taxon>
        <taxon>Bacillati</taxon>
        <taxon>Actinomycetota</taxon>
        <taxon>Actinomycetes</taxon>
        <taxon>Kitasatosporales</taxon>
        <taxon>Streptomycetaceae</taxon>
        <taxon>Streptomyces</taxon>
    </lineage>
</organism>
<proteinExistence type="inferred from homology"/>
<evidence type="ECO:0000313" key="12">
    <source>
        <dbReference type="EMBL" id="GHI73389.1"/>
    </source>
</evidence>
<keyword evidence="2 11" id="KW-0813">Transport</keyword>
<keyword evidence="6 11" id="KW-1133">Transmembrane helix</keyword>
<dbReference type="EMBL" id="BNEC01000005">
    <property type="protein sequence ID" value="GHI73389.1"/>
    <property type="molecule type" value="Genomic_DNA"/>
</dbReference>
<evidence type="ECO:0000256" key="10">
    <source>
        <dbReference type="ARBA" id="ARBA00023201"/>
    </source>
</evidence>
<dbReference type="NCBIfam" id="TIGR00773">
    <property type="entry name" value="NhaA"/>
    <property type="match status" value="1"/>
</dbReference>
<keyword evidence="3 11" id="KW-0050">Antiport</keyword>
<name>A0ABQ3SZ02_9ACTN</name>
<evidence type="ECO:0000256" key="9">
    <source>
        <dbReference type="ARBA" id="ARBA00023136"/>
    </source>
</evidence>
<evidence type="ECO:0000256" key="8">
    <source>
        <dbReference type="ARBA" id="ARBA00023065"/>
    </source>
</evidence>
<gene>
    <name evidence="12" type="primary">nhaA3</name>
    <name evidence="11" type="synonym">nhaA</name>
    <name evidence="12" type="ORF">Snoj_73070</name>
</gene>
<evidence type="ECO:0000256" key="3">
    <source>
        <dbReference type="ARBA" id="ARBA00022449"/>
    </source>
</evidence>
<dbReference type="InterPro" id="IPR004670">
    <property type="entry name" value="NhaA"/>
</dbReference>
<dbReference type="PANTHER" id="PTHR30341">
    <property type="entry name" value="SODIUM ION/PROTON ANTIPORTER NHAA-RELATED"/>
    <property type="match status" value="1"/>
</dbReference>
<evidence type="ECO:0000256" key="7">
    <source>
        <dbReference type="ARBA" id="ARBA00023053"/>
    </source>
</evidence>
<comment type="similarity">
    <text evidence="11">Belongs to the NhaA Na(+)/H(+) (TC 2.A.33) antiporter family.</text>
</comment>